<dbReference type="GO" id="GO:0005737">
    <property type="term" value="C:cytoplasm"/>
    <property type="evidence" value="ECO:0007669"/>
    <property type="project" value="TreeGrafter"/>
</dbReference>
<dbReference type="Pfam" id="PF07690">
    <property type="entry name" value="MFS_1"/>
    <property type="match status" value="1"/>
</dbReference>
<dbReference type="SUPFAM" id="SSF49562">
    <property type="entry name" value="C2 domain (Calcium/lipid-binding domain, CaLB)"/>
    <property type="match status" value="1"/>
</dbReference>
<evidence type="ECO:0000313" key="10">
    <source>
        <dbReference type="EMBL" id="KAK0048906.1"/>
    </source>
</evidence>
<dbReference type="InterPro" id="IPR036213">
    <property type="entry name" value="Calpain_III_sf"/>
</dbReference>
<feature type="active site" evidence="5 6">
    <location>
        <position position="767"/>
    </location>
</feature>
<feature type="domain" description="Calpain catalytic" evidence="9">
    <location>
        <begin position="546"/>
        <end position="859"/>
    </location>
</feature>
<dbReference type="InterPro" id="IPR022684">
    <property type="entry name" value="Calpain_cysteine_protease"/>
</dbReference>
<keyword evidence="11" id="KW-1185">Reference proteome</keyword>
<feature type="active site" evidence="5 6">
    <location>
        <position position="601"/>
    </location>
</feature>
<dbReference type="FunFam" id="3.90.70.10:FF:000001">
    <property type="entry name" value="Calpain-1 catalytic subunit"/>
    <property type="match status" value="1"/>
</dbReference>
<keyword evidence="7" id="KW-0472">Membrane</keyword>
<dbReference type="PROSITE" id="PS50004">
    <property type="entry name" value="C2"/>
    <property type="match status" value="1"/>
</dbReference>
<dbReference type="Gene3D" id="2.60.120.380">
    <property type="match status" value="1"/>
</dbReference>
<dbReference type="Pfam" id="PF00168">
    <property type="entry name" value="C2"/>
    <property type="match status" value="1"/>
</dbReference>
<dbReference type="GO" id="GO:0004198">
    <property type="term" value="F:calcium-dependent cysteine-type endopeptidase activity"/>
    <property type="evidence" value="ECO:0007669"/>
    <property type="project" value="InterPro"/>
</dbReference>
<feature type="transmembrane region" description="Helical" evidence="7">
    <location>
        <begin position="412"/>
        <end position="435"/>
    </location>
</feature>
<proteinExistence type="inferred from homology"/>
<dbReference type="SMART" id="SM00230">
    <property type="entry name" value="CysPc"/>
    <property type="match status" value="1"/>
</dbReference>
<dbReference type="Pfam" id="PF00648">
    <property type="entry name" value="Peptidase_C2"/>
    <property type="match status" value="1"/>
</dbReference>
<dbReference type="GO" id="GO:0022857">
    <property type="term" value="F:transmembrane transporter activity"/>
    <property type="evidence" value="ECO:0007669"/>
    <property type="project" value="InterPro"/>
</dbReference>
<dbReference type="InterPro" id="IPR000008">
    <property type="entry name" value="C2_dom"/>
</dbReference>
<keyword evidence="7" id="KW-1133">Transmembrane helix</keyword>
<feature type="transmembrane region" description="Helical" evidence="7">
    <location>
        <begin position="447"/>
        <end position="469"/>
    </location>
</feature>
<dbReference type="GO" id="GO:0006508">
    <property type="term" value="P:proteolysis"/>
    <property type="evidence" value="ECO:0007669"/>
    <property type="project" value="UniProtKB-KW"/>
</dbReference>
<dbReference type="SUPFAM" id="SSF49758">
    <property type="entry name" value="Calpain large subunit, middle domain (domain III)"/>
    <property type="match status" value="1"/>
</dbReference>
<dbReference type="EMBL" id="JASAOG010000132">
    <property type="protein sequence ID" value="KAK0048906.1"/>
    <property type="molecule type" value="Genomic_DNA"/>
</dbReference>
<evidence type="ECO:0000259" key="9">
    <source>
        <dbReference type="PROSITE" id="PS50203"/>
    </source>
</evidence>
<dbReference type="Pfam" id="PF01067">
    <property type="entry name" value="Calpain_III"/>
    <property type="match status" value="1"/>
</dbReference>
<dbReference type="Proteomes" id="UP001233172">
    <property type="component" value="Unassembled WGS sequence"/>
</dbReference>
<comment type="caution">
    <text evidence="10">The sequence shown here is derived from an EMBL/GenBank/DDBJ whole genome shotgun (WGS) entry which is preliminary data.</text>
</comment>
<feature type="transmembrane region" description="Helical" evidence="7">
    <location>
        <begin position="386"/>
        <end position="406"/>
    </location>
</feature>
<dbReference type="CDD" id="cd00044">
    <property type="entry name" value="CysPc"/>
    <property type="match status" value="1"/>
</dbReference>
<dbReference type="InterPro" id="IPR011701">
    <property type="entry name" value="MFS"/>
</dbReference>
<keyword evidence="3 6" id="KW-0378">Hydrolase</keyword>
<dbReference type="InterPro" id="IPR036259">
    <property type="entry name" value="MFS_trans_sf"/>
</dbReference>
<dbReference type="InterPro" id="IPR022683">
    <property type="entry name" value="Calpain_III"/>
</dbReference>
<dbReference type="AlphaFoldDB" id="A0AAD8F3F3"/>
<feature type="transmembrane region" description="Helical" evidence="7">
    <location>
        <begin position="323"/>
        <end position="344"/>
    </location>
</feature>
<evidence type="ECO:0000256" key="2">
    <source>
        <dbReference type="ARBA" id="ARBA00022670"/>
    </source>
</evidence>
<feature type="transmembrane region" description="Helical" evidence="7">
    <location>
        <begin position="475"/>
        <end position="495"/>
    </location>
</feature>
<dbReference type="PANTHER" id="PTHR10183">
    <property type="entry name" value="CALPAIN"/>
    <property type="match status" value="1"/>
</dbReference>
<dbReference type="Gene3D" id="1.20.1250.20">
    <property type="entry name" value="MFS general substrate transporter like domains"/>
    <property type="match status" value="2"/>
</dbReference>
<dbReference type="SUPFAM" id="SSF54001">
    <property type="entry name" value="Cysteine proteinases"/>
    <property type="match status" value="1"/>
</dbReference>
<sequence length="1180" mass="133333">MTTELYKDQGWAWMVCFATFMIYLIHPSYFYVTSALFLDFMDIFDTSAAMVNVILAMTNVVYCVSAFVLVNLVMPHVSIKQLTTVCSFVYALATLAVVVSPTLPVFFTVCVVKYIAQGGVLVPSLTIVGMYFERRRALATSLSLLGISVAALMVPPVITYLRREYGFRGSFLLLSAYEMQSIIAGMLLRSVPSGSHLKLGQAPNASVYKGHTADVEDDTARIKLLSDSQDQHKLNVPGQIVCQDRENLQLVEKQRLAYDSLETFSKTSKTFSSTESSLKNNLNLEDAGENYKSNLKNPKDSPRLLERLKVAIDFSLLRDYVSLFYLLSFGLNHSGAFIATYLPSYAIKSGLSPPDAALLMTIAGSCDAASRVAYGYLADLRVVRPSLILASACLVLGVTCQMITLYTSLGTFAIFAVVYGCCGMAHLSLNTPLIVDLLGISRLGKILALGALASSSFISAQFPIHGVLIEVTGNFTASFYWIGGTFILSSLYLFVEPWVRKLQDKKPSSKTCYLWLSLKLRKMRDKQFKGQSFSKLRRRCLRKRKLFVDGEFPPTGSSLFFSRPAPSDIVWKRPKDIVKDPKFFIDKASADDFSQGILGNCWFVAACACIAEDSNLWKKVVPEYREQVFVPESRYAGIFHFKFWRCGTWFDVVIDDYLPTRNGRLIFTHSKSRDEFWSALLEKAYAKLFGCYEALVAGKARDAMVDMTGGIGEGLEMADFRTEQLKDRLFELLHQAKSNLSLMCASIQAKNSSEMETKLSVGLVRGHAYSLTDVRKIPLKGTGLFSFFNREKIHMIRLRNPWGGVEWKGPWSDGSHEWTKVSESEKKDLGLTFDENGEFWMSFDDFCRYFTHIDICHMMNTSFFTLKRSWKESVAVGVWRRGTRAGGCGNHSTFLDNPQYLLDVITDEEELLVSLEQEDRRSSNFRTRGENYTIGFTIIKTDLNRKYRMHDKLDRVHAGPFVQARSILTRLPLKKGRYCLIPSTFDPGQEGEYILRIYSSGGIVLKELKKELPSPPRFFRKPKVAATSVCVSSVEGFKLPEGETGGIEAYCIIKCEGREVRLLTTEKSMKPEWKDRVTFYRRKPMEDVVVEVWDSNMLKDYLVGTLTLPMSKAHEYTGVGNENRDQYQRTLTLPMSKAHEYTGGNIIRRYELVKPDSDGKDQHRGFIWVKVKHTTNLREV</sequence>
<evidence type="ECO:0000256" key="6">
    <source>
        <dbReference type="PROSITE-ProRule" id="PRU00239"/>
    </source>
</evidence>
<keyword evidence="2 6" id="KW-0645">Protease</keyword>
<evidence type="ECO:0000256" key="1">
    <source>
        <dbReference type="ARBA" id="ARBA00007623"/>
    </source>
</evidence>
<feature type="transmembrane region" description="Helical" evidence="7">
    <location>
        <begin position="12"/>
        <end position="32"/>
    </location>
</feature>
<feature type="active site" evidence="5 6">
    <location>
        <position position="800"/>
    </location>
</feature>
<dbReference type="InterPro" id="IPR000169">
    <property type="entry name" value="Pept_cys_AS"/>
</dbReference>
<dbReference type="InterPro" id="IPR022682">
    <property type="entry name" value="Calpain_domain_III"/>
</dbReference>
<dbReference type="InterPro" id="IPR035892">
    <property type="entry name" value="C2_domain_sf"/>
</dbReference>
<evidence type="ECO:0000259" key="8">
    <source>
        <dbReference type="PROSITE" id="PS50004"/>
    </source>
</evidence>
<dbReference type="PROSITE" id="PS50203">
    <property type="entry name" value="CALPAIN_CAT"/>
    <property type="match status" value="1"/>
</dbReference>
<dbReference type="SMART" id="SM00720">
    <property type="entry name" value="calpain_III"/>
    <property type="match status" value="1"/>
</dbReference>
<reference evidence="10" key="2">
    <citation type="submission" date="2023-04" db="EMBL/GenBank/DDBJ databases">
        <authorList>
            <person name="Bu L."/>
            <person name="Lu L."/>
            <person name="Laidemitt M.R."/>
            <person name="Zhang S.M."/>
            <person name="Mutuku M."/>
            <person name="Mkoji G."/>
            <person name="Steinauer M."/>
            <person name="Loker E.S."/>
        </authorList>
    </citation>
    <scope>NUCLEOTIDE SEQUENCE</scope>
    <source>
        <strain evidence="10">KasaAsao</strain>
        <tissue evidence="10">Whole Snail</tissue>
    </source>
</reference>
<protein>
    <submittedName>
        <fullName evidence="10">Calpain-5</fullName>
    </submittedName>
</protein>
<reference evidence="10" key="1">
    <citation type="journal article" date="2023" name="PLoS Negl. Trop. Dis.">
        <title>A genome sequence for Biomphalaria pfeifferi, the major vector snail for the human-infecting parasite Schistosoma mansoni.</title>
        <authorList>
            <person name="Bu L."/>
            <person name="Lu L."/>
            <person name="Laidemitt M.R."/>
            <person name="Zhang S.M."/>
            <person name="Mutuku M."/>
            <person name="Mkoji G."/>
            <person name="Steinauer M."/>
            <person name="Loker E.S."/>
        </authorList>
    </citation>
    <scope>NUCLEOTIDE SEQUENCE</scope>
    <source>
        <strain evidence="10">KasaAsao</strain>
    </source>
</reference>
<comment type="similarity">
    <text evidence="1">Belongs to the peptidase C2 family.</text>
</comment>
<dbReference type="Gene3D" id="3.90.70.10">
    <property type="entry name" value="Cysteine proteinases"/>
    <property type="match status" value="1"/>
</dbReference>
<dbReference type="SUPFAM" id="SSF103473">
    <property type="entry name" value="MFS general substrate transporter"/>
    <property type="match status" value="1"/>
</dbReference>
<feature type="transmembrane region" description="Helical" evidence="7">
    <location>
        <begin position="85"/>
        <end position="108"/>
    </location>
</feature>
<dbReference type="PRINTS" id="PR00704">
    <property type="entry name" value="CALPAIN"/>
</dbReference>
<evidence type="ECO:0000256" key="3">
    <source>
        <dbReference type="ARBA" id="ARBA00022801"/>
    </source>
</evidence>
<name>A0AAD8F3F3_BIOPF</name>
<keyword evidence="4 6" id="KW-0788">Thiol protease</keyword>
<accession>A0AAD8F3F3</accession>
<dbReference type="InterPro" id="IPR038765">
    <property type="entry name" value="Papain-like_cys_pep_sf"/>
</dbReference>
<dbReference type="InterPro" id="IPR001300">
    <property type="entry name" value="Peptidase_C2_calpain_cat"/>
</dbReference>
<evidence type="ECO:0000256" key="4">
    <source>
        <dbReference type="ARBA" id="ARBA00022807"/>
    </source>
</evidence>
<dbReference type="PANTHER" id="PTHR10183:SF379">
    <property type="entry name" value="CALPAIN-5"/>
    <property type="match status" value="1"/>
</dbReference>
<organism evidence="10 11">
    <name type="scientific">Biomphalaria pfeifferi</name>
    <name type="common">Bloodfluke planorb</name>
    <name type="synonym">Freshwater snail</name>
    <dbReference type="NCBI Taxonomy" id="112525"/>
    <lineage>
        <taxon>Eukaryota</taxon>
        <taxon>Metazoa</taxon>
        <taxon>Spiralia</taxon>
        <taxon>Lophotrochozoa</taxon>
        <taxon>Mollusca</taxon>
        <taxon>Gastropoda</taxon>
        <taxon>Heterobranchia</taxon>
        <taxon>Euthyneura</taxon>
        <taxon>Panpulmonata</taxon>
        <taxon>Hygrophila</taxon>
        <taxon>Lymnaeoidea</taxon>
        <taxon>Planorbidae</taxon>
        <taxon>Biomphalaria</taxon>
    </lineage>
</organism>
<feature type="domain" description="C2" evidence="8">
    <location>
        <begin position="1008"/>
        <end position="1123"/>
    </location>
</feature>
<feature type="transmembrane region" description="Helical" evidence="7">
    <location>
        <begin position="144"/>
        <end position="161"/>
    </location>
</feature>
<dbReference type="PROSITE" id="PS00139">
    <property type="entry name" value="THIOL_PROTEASE_CYS"/>
    <property type="match status" value="1"/>
</dbReference>
<feature type="transmembrane region" description="Helical" evidence="7">
    <location>
        <begin position="52"/>
        <end position="73"/>
    </location>
</feature>
<keyword evidence="7" id="KW-0812">Transmembrane</keyword>
<dbReference type="Gene3D" id="2.60.40.150">
    <property type="entry name" value="C2 domain"/>
    <property type="match status" value="1"/>
</dbReference>
<evidence type="ECO:0000313" key="11">
    <source>
        <dbReference type="Proteomes" id="UP001233172"/>
    </source>
</evidence>
<gene>
    <name evidence="10" type="ORF">Bpfe_021672</name>
</gene>
<evidence type="ECO:0000256" key="5">
    <source>
        <dbReference type="PIRSR" id="PIRSR622684-1"/>
    </source>
</evidence>
<evidence type="ECO:0000256" key="7">
    <source>
        <dbReference type="SAM" id="Phobius"/>
    </source>
</evidence>